<reference evidence="2" key="1">
    <citation type="journal article" date="2021" name="PeerJ">
        <title>Extensive microbial diversity within the chicken gut microbiome revealed by metagenomics and culture.</title>
        <authorList>
            <person name="Gilroy R."/>
            <person name="Ravi A."/>
            <person name="Getino M."/>
            <person name="Pursley I."/>
            <person name="Horton D.L."/>
            <person name="Alikhan N.F."/>
            <person name="Baker D."/>
            <person name="Gharbi K."/>
            <person name="Hall N."/>
            <person name="Watson M."/>
            <person name="Adriaenssens E.M."/>
            <person name="Foster-Nyarko E."/>
            <person name="Jarju S."/>
            <person name="Secka A."/>
            <person name="Antonio M."/>
            <person name="Oren A."/>
            <person name="Chaudhuri R.R."/>
            <person name="La Ragione R."/>
            <person name="Hildebrand F."/>
            <person name="Pallen M.J."/>
        </authorList>
    </citation>
    <scope>NUCLEOTIDE SEQUENCE</scope>
    <source>
        <strain evidence="2">ChiBcec8-14828</strain>
    </source>
</reference>
<dbReference type="AlphaFoldDB" id="A0A9D2M122"/>
<reference evidence="2" key="2">
    <citation type="submission" date="2021-04" db="EMBL/GenBank/DDBJ databases">
        <authorList>
            <person name="Gilroy R."/>
        </authorList>
    </citation>
    <scope>NUCLEOTIDE SEQUENCE</scope>
    <source>
        <strain evidence="2">ChiBcec8-14828</strain>
    </source>
</reference>
<protein>
    <recommendedName>
        <fullName evidence="1">AB hydrolase-1 domain-containing protein</fullName>
    </recommendedName>
</protein>
<name>A0A9D2M122_9FIRM</name>
<evidence type="ECO:0000313" key="2">
    <source>
        <dbReference type="EMBL" id="HJB38851.1"/>
    </source>
</evidence>
<proteinExistence type="predicted"/>
<evidence type="ECO:0000259" key="1">
    <source>
        <dbReference type="Pfam" id="PF00561"/>
    </source>
</evidence>
<dbReference type="SUPFAM" id="SSF53474">
    <property type="entry name" value="alpha/beta-Hydrolases"/>
    <property type="match status" value="1"/>
</dbReference>
<sequence length="271" mass="30295">MNELDCQTRYPILLVHGTGFRDVKGISYWGRIPKALEAHGAAVFFGGQDSWATVEKNAEALKRRVLEILQQTGCEKVNIIAHSKGGLEARYLASSLGMGQSIASITMISTPNRGSKTMDVLARLPKALFRIAGWFVNGWCRLIGDKHPDFFHACFQFTTGWAAAFNEANPDAEGVVYRSYAGVMRSCRSDMLMWWPNFVISLFEGENDGLVTPESARWTGFQEVWRGVGGRGVSHMDEVDVRRRPLTYRGESFDLVDCYIKMAAELKLQGL</sequence>
<dbReference type="EMBL" id="DWYA01000005">
    <property type="protein sequence ID" value="HJB38851.1"/>
    <property type="molecule type" value="Genomic_DNA"/>
</dbReference>
<feature type="domain" description="AB hydrolase-1" evidence="1">
    <location>
        <begin position="11"/>
        <end position="118"/>
    </location>
</feature>
<evidence type="ECO:0000313" key="3">
    <source>
        <dbReference type="Proteomes" id="UP000824209"/>
    </source>
</evidence>
<organism evidence="2 3">
    <name type="scientific">Candidatus Ruthenibacterium avium</name>
    <dbReference type="NCBI Taxonomy" id="2838751"/>
    <lineage>
        <taxon>Bacteria</taxon>
        <taxon>Bacillati</taxon>
        <taxon>Bacillota</taxon>
        <taxon>Clostridia</taxon>
        <taxon>Eubacteriales</taxon>
        <taxon>Oscillospiraceae</taxon>
        <taxon>Ruthenibacterium</taxon>
    </lineage>
</organism>
<dbReference type="Gene3D" id="3.40.50.1820">
    <property type="entry name" value="alpha/beta hydrolase"/>
    <property type="match status" value="1"/>
</dbReference>
<comment type="caution">
    <text evidence="2">The sequence shown here is derived from an EMBL/GenBank/DDBJ whole genome shotgun (WGS) entry which is preliminary data.</text>
</comment>
<dbReference type="InterPro" id="IPR000073">
    <property type="entry name" value="AB_hydrolase_1"/>
</dbReference>
<dbReference type="Pfam" id="PF00561">
    <property type="entry name" value="Abhydrolase_1"/>
    <property type="match status" value="1"/>
</dbReference>
<dbReference type="InterPro" id="IPR029058">
    <property type="entry name" value="AB_hydrolase_fold"/>
</dbReference>
<accession>A0A9D2M122</accession>
<gene>
    <name evidence="2" type="ORF">H9943_00455</name>
</gene>
<dbReference type="Proteomes" id="UP000824209">
    <property type="component" value="Unassembled WGS sequence"/>
</dbReference>